<gene>
    <name evidence="1" type="ORF">RTCCBAU85039_0405</name>
    <name evidence="2" type="ORF">SAMN05216228_101844</name>
</gene>
<dbReference type="AlphaFoldDB" id="A0A1H8Q510"/>
<reference evidence="1" key="1">
    <citation type="submission" date="2016-10" db="EMBL/GenBank/DDBJ databases">
        <authorList>
            <person name="de Groot N.N."/>
        </authorList>
    </citation>
    <scope>NUCLEOTIDE SEQUENCE [LARGE SCALE GENOMIC DNA]</scope>
    <source>
        <strain evidence="1">CCBAU85039</strain>
    </source>
</reference>
<proteinExistence type="predicted"/>
<reference evidence="3" key="3">
    <citation type="submission" date="2016-10" db="EMBL/GenBank/DDBJ databases">
        <authorList>
            <person name="Wibberg D."/>
        </authorList>
    </citation>
    <scope>NUCLEOTIDE SEQUENCE [LARGE SCALE GENOMIC DNA]</scope>
</reference>
<dbReference type="Pfam" id="PF09981">
    <property type="entry name" value="DUF2218"/>
    <property type="match status" value="1"/>
</dbReference>
<dbReference type="InterPro" id="IPR014543">
    <property type="entry name" value="UCP028291"/>
</dbReference>
<dbReference type="EMBL" id="FOCV01000018">
    <property type="protein sequence ID" value="SEO48853.1"/>
    <property type="molecule type" value="Genomic_DNA"/>
</dbReference>
<sequence length="94" mass="10424">MPVSTSTVATAHASKYLHQLCKHWSHRFAVEFTAGIGRVPSSDTAEPTFAADPGALHLTLSAADPSQLERYDTVVADQLKRFHFREELDITWNA</sequence>
<protein>
    <recommendedName>
        <fullName evidence="5">DUF2218 domain-containing protein</fullName>
    </recommendedName>
</protein>
<evidence type="ECO:0008006" key="5">
    <source>
        <dbReference type="Google" id="ProtNLM"/>
    </source>
</evidence>
<evidence type="ECO:0000313" key="2">
    <source>
        <dbReference type="EMBL" id="SEO48853.1"/>
    </source>
</evidence>
<dbReference type="Gene3D" id="3.30.310.50">
    <property type="entry name" value="Alpha-D-phosphohexomutase, C-terminal domain"/>
    <property type="match status" value="1"/>
</dbReference>
<dbReference type="Proteomes" id="UP000183063">
    <property type="component" value="Unassembled WGS sequence"/>
</dbReference>
<accession>A0A1H8Q510</accession>
<dbReference type="STRING" id="501024.RTCCBAU85039_0405"/>
<evidence type="ECO:0000313" key="1">
    <source>
        <dbReference type="EMBL" id="SEH43955.1"/>
    </source>
</evidence>
<dbReference type="PIRSF" id="PIRSF028291">
    <property type="entry name" value="UCP028291"/>
    <property type="match status" value="1"/>
</dbReference>
<evidence type="ECO:0000313" key="3">
    <source>
        <dbReference type="Proteomes" id="UP000183063"/>
    </source>
</evidence>
<name>A0A1H8Q510_9HYPH</name>
<dbReference type="Proteomes" id="UP000198939">
    <property type="component" value="Unassembled WGS sequence"/>
</dbReference>
<dbReference type="EMBL" id="FNXB01000001">
    <property type="protein sequence ID" value="SEH43955.1"/>
    <property type="molecule type" value="Genomic_DNA"/>
</dbReference>
<organism evidence="1 3">
    <name type="scientific">Rhizobium tibeticum</name>
    <dbReference type="NCBI Taxonomy" id="501024"/>
    <lineage>
        <taxon>Bacteria</taxon>
        <taxon>Pseudomonadati</taxon>
        <taxon>Pseudomonadota</taxon>
        <taxon>Alphaproteobacteria</taxon>
        <taxon>Hyphomicrobiales</taxon>
        <taxon>Rhizobiaceae</taxon>
        <taxon>Rhizobium/Agrobacterium group</taxon>
        <taxon>Rhizobium</taxon>
    </lineage>
</organism>
<evidence type="ECO:0000313" key="4">
    <source>
        <dbReference type="Proteomes" id="UP000198939"/>
    </source>
</evidence>
<keyword evidence="4" id="KW-1185">Reference proteome</keyword>
<reference evidence="2 4" key="2">
    <citation type="submission" date="2016-10" db="EMBL/GenBank/DDBJ databases">
        <authorList>
            <person name="Varghese N."/>
            <person name="Submissions S."/>
        </authorList>
    </citation>
    <scope>NUCLEOTIDE SEQUENCE [LARGE SCALE GENOMIC DNA]</scope>
    <source>
        <strain evidence="2 4">CGMCC 1.7071</strain>
    </source>
</reference>